<dbReference type="OrthoDB" id="7969820at2759"/>
<reference evidence="1" key="1">
    <citation type="journal article" date="2013" name="Genome Res.">
        <title>A second-generation assembly of the Drosophila simulans genome provides new insights into patterns of lineage-specific divergence.</title>
        <authorList>
            <person name="Hu T.T."/>
            <person name="Eisen M.B."/>
            <person name="Thornton K.R."/>
            <person name="Andolfatto P."/>
        </authorList>
    </citation>
    <scope>NUCLEOTIDE SEQUENCE [LARGE SCALE GENOMIC DNA]</scope>
    <source>
        <strain evidence="1">W501</strain>
    </source>
</reference>
<dbReference type="KEGG" id="dsi:Dsimw501_GD13930"/>
<sequence length="480" mass="54010">MHLLAQGSTTKSRCKYPIELQISTDSPLTYISIALRAHPTSTAKMASSSAWLVLLMGIGISGALDLNLQNSSSKLLTVLNTSAPVQELLYHIDVWRNEASAVAQDNPASSNLESVIRSEVGGDWERGRLVLQIANQARTLELKQAIYTALWKELQQTKQIYDPLKILEFYDQLSVHTDVPLQLMDHIYRAFINRSAQLLEAPFHTASRVATFPLVDSLVNRLTFSTLDYLKDILEVLYDAVLALETPLSVVQRLGNFTASLTQLAQANLQLLSRQELKRGDPEVQNALQSNIRNLISQPGFEKEVTNSLQSEIYAHLPNDEQLLYTARKVCIRNGTQENSYIYECPQTYLICSNARDPKKAAYFIQRGHSNDSRPQFAFYSAFWRNRYILMEPATATASNATNLITKNVYSRPNINWWRVVYGNGGISFYDAATENSVLCGGDPLHWDGEEHHVYTRHASQFSAHRAECTWSLEDCSDAA</sequence>
<proteinExistence type="predicted"/>
<dbReference type="Bgee" id="FBgn0185626">
    <property type="expression patterns" value="Expressed in adult organism and 3 other cell types or tissues"/>
</dbReference>
<reference evidence="1" key="2">
    <citation type="submission" date="2014-06" db="EMBL/GenBank/DDBJ databases">
        <authorList>
            <person name="Hu T."/>
            <person name="Eisen M.B."/>
            <person name="Thornton K.R."/>
            <person name="Andolfatto P."/>
        </authorList>
    </citation>
    <scope>NUCLEOTIDE SEQUENCE</scope>
    <source>
        <strain evidence="1">W501</strain>
    </source>
</reference>
<dbReference type="EMBL" id="CM002912">
    <property type="protein sequence ID" value="KMY97850.1"/>
    <property type="molecule type" value="Genomic_DNA"/>
</dbReference>
<gene>
    <name evidence="1" type="primary">Dsim\GD13930</name>
    <name evidence="1" type="ORF">Dsimw501_GD13930</name>
</gene>
<reference evidence="1" key="3">
    <citation type="submission" date="2015-04" db="EMBL/GenBank/DDBJ databases">
        <authorList>
            <consortium name="FlyBase"/>
        </authorList>
    </citation>
    <scope>NUCLEOTIDE SEQUENCE</scope>
    <source>
        <strain evidence="1">W501</strain>
    </source>
</reference>
<protein>
    <submittedName>
        <fullName evidence="1">Uncharacterized protein</fullName>
    </submittedName>
</protein>
<organism evidence="1">
    <name type="scientific">Drosophila simulans</name>
    <name type="common">Fruit fly</name>
    <dbReference type="NCBI Taxonomy" id="7240"/>
    <lineage>
        <taxon>Eukaryota</taxon>
        <taxon>Metazoa</taxon>
        <taxon>Ecdysozoa</taxon>
        <taxon>Arthropoda</taxon>
        <taxon>Hexapoda</taxon>
        <taxon>Insecta</taxon>
        <taxon>Pterygota</taxon>
        <taxon>Neoptera</taxon>
        <taxon>Endopterygota</taxon>
        <taxon>Diptera</taxon>
        <taxon>Brachycera</taxon>
        <taxon>Muscomorpha</taxon>
        <taxon>Ephydroidea</taxon>
        <taxon>Drosophilidae</taxon>
        <taxon>Drosophila</taxon>
        <taxon>Sophophora</taxon>
    </lineage>
</organism>
<evidence type="ECO:0000313" key="1">
    <source>
        <dbReference type="EMBL" id="KMY97850.1"/>
    </source>
</evidence>
<accession>A0A0J9UFD7</accession>
<dbReference type="Proteomes" id="UP000035880">
    <property type="component" value="Chromosome 3L"/>
</dbReference>
<dbReference type="AlphaFoldDB" id="A0A0J9UFD7"/>
<name>A0A0J9UFD7_DROSI</name>